<feature type="compositionally biased region" description="Acidic residues" evidence="9">
    <location>
        <begin position="589"/>
        <end position="598"/>
    </location>
</feature>
<dbReference type="GO" id="GO:0000978">
    <property type="term" value="F:RNA polymerase II cis-regulatory region sequence-specific DNA binding"/>
    <property type="evidence" value="ECO:0007669"/>
    <property type="project" value="TreeGrafter"/>
</dbReference>
<feature type="compositionally biased region" description="Polar residues" evidence="9">
    <location>
        <begin position="564"/>
        <end position="573"/>
    </location>
</feature>
<evidence type="ECO:0000256" key="8">
    <source>
        <dbReference type="PROSITE-ProRule" id="PRU00042"/>
    </source>
</evidence>
<evidence type="ECO:0000256" key="3">
    <source>
        <dbReference type="ARBA" id="ARBA00022737"/>
    </source>
</evidence>
<evidence type="ECO:0000256" key="2">
    <source>
        <dbReference type="ARBA" id="ARBA00022723"/>
    </source>
</evidence>
<organism evidence="11 12">
    <name type="scientific">Argiope bruennichi</name>
    <name type="common">Wasp spider</name>
    <name type="synonym">Aranea bruennichi</name>
    <dbReference type="NCBI Taxonomy" id="94029"/>
    <lineage>
        <taxon>Eukaryota</taxon>
        <taxon>Metazoa</taxon>
        <taxon>Ecdysozoa</taxon>
        <taxon>Arthropoda</taxon>
        <taxon>Chelicerata</taxon>
        <taxon>Arachnida</taxon>
        <taxon>Araneae</taxon>
        <taxon>Araneomorphae</taxon>
        <taxon>Entelegynae</taxon>
        <taxon>Araneoidea</taxon>
        <taxon>Araneidae</taxon>
        <taxon>Argiope</taxon>
    </lineage>
</organism>
<dbReference type="AlphaFoldDB" id="A0A8T0G4C8"/>
<protein>
    <submittedName>
        <fullName evidence="11">Histone-lysine N-methyltransferase MECOM like protein</fullName>
    </submittedName>
</protein>
<sequence>MTQRKTRYRYSEQPKVTANTDWHHDFKYQDTRRAHFCVSCHRAFTDPSNLQRHVRSQHLGSRNHACAQCGKAFATSSGLKQHTHIHSSIKPFQCDVCYKAYTQFSNLCRHKRMHSLCRLQDECSHCKKSILTSEAAIYTSLDKYRSPLTSKGSHKRDRREKFSLLPQSNLKKTSLDIRKARKQIFVPEATVLQKETEFIIDLRTHKSHMVSTSDRLCLSGVKSENMFHYQRQTSPKIASVCPEALTMNELYSYHRLMDNHCFGTSELARQWKLSSEEPYLPRLHPFPPPVVDYSKQIDEPLDLRVSQKRKSTTDLDENNNKEWKYRLESNYMQNAFPRDFSLPWTTPLHPLFVDTMYRNHQESMALNFFNSSQECMPHPFQQHLVDSSVSETSALAFSKNQIHNAADHYMKAKKNKEKYSCKFCGKIFPRSANLTRHLRTHTGEQPYKCKYCDRSFSISSNLQRHVRNIHNKEKPFKCPLCERCFGQQTNLDRHLKKHEAEDISCSDNNLSLNRYKFQENYANEFTRMRELDMRRSWSYEANESKSSHIKAVLRKDAEFAGNATDRQTSSPMTRSPAKSPDNGNNTESATDDESSDKS</sequence>
<feature type="domain" description="C2H2-type" evidence="10">
    <location>
        <begin position="64"/>
        <end position="91"/>
    </location>
</feature>
<keyword evidence="4 8" id="KW-0863">Zinc-finger</keyword>
<evidence type="ECO:0000256" key="6">
    <source>
        <dbReference type="ARBA" id="ARBA00023242"/>
    </source>
</evidence>
<feature type="region of interest" description="Disordered" evidence="9">
    <location>
        <begin position="557"/>
        <end position="598"/>
    </location>
</feature>
<dbReference type="PANTHER" id="PTHR24388">
    <property type="entry name" value="ZINC FINGER PROTEIN"/>
    <property type="match status" value="1"/>
</dbReference>
<evidence type="ECO:0000313" key="11">
    <source>
        <dbReference type="EMBL" id="KAF8796113.1"/>
    </source>
</evidence>
<dbReference type="Pfam" id="PF00096">
    <property type="entry name" value="zf-C2H2"/>
    <property type="match status" value="6"/>
</dbReference>
<evidence type="ECO:0000256" key="7">
    <source>
        <dbReference type="ARBA" id="ARBA00037948"/>
    </source>
</evidence>
<dbReference type="InterPro" id="IPR050527">
    <property type="entry name" value="Snail/Krueppel_Znf"/>
</dbReference>
<keyword evidence="2" id="KW-0479">Metal-binding</keyword>
<dbReference type="InterPro" id="IPR013087">
    <property type="entry name" value="Znf_C2H2_type"/>
</dbReference>
<evidence type="ECO:0000256" key="5">
    <source>
        <dbReference type="ARBA" id="ARBA00022833"/>
    </source>
</evidence>
<dbReference type="FunFam" id="3.30.160.60:FF:000929">
    <property type="entry name" value="Uncharacterized protein, isoform B"/>
    <property type="match status" value="1"/>
</dbReference>
<dbReference type="FunFam" id="3.30.160.60:FF:000159">
    <property type="entry name" value="Mds1 and evi1 complex locus protein"/>
    <property type="match status" value="1"/>
</dbReference>
<dbReference type="FunFam" id="3.30.160.60:FF:000126">
    <property type="entry name" value="Mds1 and evi1 complex locus protein"/>
    <property type="match status" value="1"/>
</dbReference>
<dbReference type="SUPFAM" id="SSF57667">
    <property type="entry name" value="beta-beta-alpha zinc fingers"/>
    <property type="match status" value="4"/>
</dbReference>
<evidence type="ECO:0000256" key="9">
    <source>
        <dbReference type="SAM" id="MobiDB-lite"/>
    </source>
</evidence>
<reference evidence="11" key="1">
    <citation type="journal article" date="2020" name="bioRxiv">
        <title>Chromosome-level reference genome of the European wasp spider Argiope bruennichi: a resource for studies on range expansion and evolutionary adaptation.</title>
        <authorList>
            <person name="Sheffer M.M."/>
            <person name="Hoppe A."/>
            <person name="Krehenwinkel H."/>
            <person name="Uhl G."/>
            <person name="Kuss A.W."/>
            <person name="Jensen L."/>
            <person name="Jensen C."/>
            <person name="Gillespie R.G."/>
            <person name="Hoff K.J."/>
            <person name="Prost S."/>
        </authorList>
    </citation>
    <scope>NUCLEOTIDE SEQUENCE</scope>
</reference>
<feature type="domain" description="C2H2-type" evidence="10">
    <location>
        <begin position="476"/>
        <end position="503"/>
    </location>
</feature>
<keyword evidence="5" id="KW-0862">Zinc</keyword>
<dbReference type="PANTHER" id="PTHR24388:SF54">
    <property type="entry name" value="PROTEIN ESCARGOT"/>
    <property type="match status" value="1"/>
</dbReference>
<evidence type="ECO:0000256" key="4">
    <source>
        <dbReference type="ARBA" id="ARBA00022771"/>
    </source>
</evidence>
<gene>
    <name evidence="11" type="ORF">HNY73_000531</name>
</gene>
<accession>A0A8T0G4C8</accession>
<comment type="similarity">
    <text evidence="7">Belongs to the snail C2H2-type zinc-finger protein family.</text>
</comment>
<dbReference type="FunFam" id="3.30.160.60:FF:000112">
    <property type="entry name" value="Mds1 and evi1 complex locus protein"/>
    <property type="match status" value="1"/>
</dbReference>
<evidence type="ECO:0000256" key="1">
    <source>
        <dbReference type="ARBA" id="ARBA00004123"/>
    </source>
</evidence>
<feature type="domain" description="C2H2-type" evidence="10">
    <location>
        <begin position="35"/>
        <end position="63"/>
    </location>
</feature>
<feature type="domain" description="C2H2-type" evidence="10">
    <location>
        <begin position="419"/>
        <end position="446"/>
    </location>
</feature>
<keyword evidence="6" id="KW-0539">Nucleus</keyword>
<evidence type="ECO:0000313" key="12">
    <source>
        <dbReference type="Proteomes" id="UP000807504"/>
    </source>
</evidence>
<dbReference type="EMBL" id="JABXBU010000001">
    <property type="protein sequence ID" value="KAF8796113.1"/>
    <property type="molecule type" value="Genomic_DNA"/>
</dbReference>
<name>A0A8T0G4C8_ARGBR</name>
<dbReference type="InterPro" id="IPR036236">
    <property type="entry name" value="Znf_C2H2_sf"/>
</dbReference>
<keyword evidence="12" id="KW-1185">Reference proteome</keyword>
<comment type="caution">
    <text evidence="11">The sequence shown here is derived from an EMBL/GenBank/DDBJ whole genome shotgun (WGS) entry which is preliminary data.</text>
</comment>
<keyword evidence="3" id="KW-0677">Repeat</keyword>
<dbReference type="GO" id="GO:0005634">
    <property type="term" value="C:nucleus"/>
    <property type="evidence" value="ECO:0007669"/>
    <property type="project" value="UniProtKB-SubCell"/>
</dbReference>
<comment type="subcellular location">
    <subcellularLocation>
        <location evidence="1">Nucleus</location>
    </subcellularLocation>
</comment>
<feature type="domain" description="C2H2-type" evidence="10">
    <location>
        <begin position="92"/>
        <end position="119"/>
    </location>
</feature>
<dbReference type="Gene3D" id="3.30.160.60">
    <property type="entry name" value="Classic Zinc Finger"/>
    <property type="match status" value="5"/>
</dbReference>
<dbReference type="SMART" id="SM00355">
    <property type="entry name" value="ZnF_C2H2"/>
    <property type="match status" value="6"/>
</dbReference>
<dbReference type="PROSITE" id="PS50157">
    <property type="entry name" value="ZINC_FINGER_C2H2_2"/>
    <property type="match status" value="6"/>
</dbReference>
<dbReference type="PROSITE" id="PS00028">
    <property type="entry name" value="ZINC_FINGER_C2H2_1"/>
    <property type="match status" value="6"/>
</dbReference>
<dbReference type="FunFam" id="3.30.160.60:FF:000446">
    <property type="entry name" value="Zinc finger protein"/>
    <property type="match status" value="1"/>
</dbReference>
<dbReference type="Proteomes" id="UP000807504">
    <property type="component" value="Unassembled WGS sequence"/>
</dbReference>
<feature type="domain" description="C2H2-type" evidence="10">
    <location>
        <begin position="447"/>
        <end position="475"/>
    </location>
</feature>
<dbReference type="GO" id="GO:0008270">
    <property type="term" value="F:zinc ion binding"/>
    <property type="evidence" value="ECO:0007669"/>
    <property type="project" value="UniProtKB-KW"/>
</dbReference>
<dbReference type="GO" id="GO:0000981">
    <property type="term" value="F:DNA-binding transcription factor activity, RNA polymerase II-specific"/>
    <property type="evidence" value="ECO:0007669"/>
    <property type="project" value="TreeGrafter"/>
</dbReference>
<evidence type="ECO:0000259" key="10">
    <source>
        <dbReference type="PROSITE" id="PS50157"/>
    </source>
</evidence>
<reference evidence="11" key="2">
    <citation type="submission" date="2020-06" db="EMBL/GenBank/DDBJ databases">
        <authorList>
            <person name="Sheffer M."/>
        </authorList>
    </citation>
    <scope>NUCLEOTIDE SEQUENCE</scope>
</reference>
<proteinExistence type="inferred from homology"/>